<dbReference type="InterPro" id="IPR013783">
    <property type="entry name" value="Ig-like_fold"/>
</dbReference>
<dbReference type="SUPFAM" id="SSF49464">
    <property type="entry name" value="Carboxypeptidase regulatory domain-like"/>
    <property type="match status" value="1"/>
</dbReference>
<dbReference type="AlphaFoldDB" id="A0A7L9FG13"/>
<dbReference type="Proteomes" id="UP000594121">
    <property type="component" value="Chromosome"/>
</dbReference>
<keyword evidence="1" id="KW-0121">Carboxypeptidase</keyword>
<sequence>MKRIVCMALLLTLVGYITALTLAGQSTPAYYARIDYMLKTDEPVELDFGSKSVITLSSTATPPGYVLESFVVVFDGKAPAQLVPVKYDKVSQSMGRLTSITSYTGEVTIGANGFNGTVKARLITVFRRTVWIPLQDNITIDTSEFKDTGLSVAVRVSIDNYAPYAVKSVVDPFGNELTSPSVQSNIPAGAFKADPKHVEIDASAIGFGKYTIALTRGEEYKLPSSFLVVEDRFTETTIPAKTSKSYSMRSKAGWSPLGFIVVLYSVSPGPLSSNVMVEGGLVDLAFERSEEFEVRGASLMIPPLLMHYWIKAFLVYGSSVKITNNEGHDIQAMIIPAYYKEIGTWTPKGLITTVSKRDVADAYAAYIVVQVPSIATITSVTVPGGQKIEGVENYTSSWLSTWRTIVLEKNEAAVQVKNGDSVEEGDYVFTIVWKPIKMVFRDMKGNPVPGVQVSMSGPLSINAVSGADGVATLNVYAPGVYTVSARFKGATLAYFTIGTLMDTEFNIECKVYSLTVNAKNALGGPVTGAIVTVNNGNYSQSLETDSSGSVVFTQLPRGTYTVTVQYKRITTTAKVALDGDQSIDINTGILFDLPFIGPVTATEVAAVSAATALTTALFFRPRREKDVAEIEIS</sequence>
<keyword evidence="1" id="KW-0378">Hydrolase</keyword>
<dbReference type="GO" id="GO:0030246">
    <property type="term" value="F:carbohydrate binding"/>
    <property type="evidence" value="ECO:0007669"/>
    <property type="project" value="InterPro"/>
</dbReference>
<evidence type="ECO:0000313" key="2">
    <source>
        <dbReference type="Proteomes" id="UP000594121"/>
    </source>
</evidence>
<dbReference type="Pfam" id="PF13620">
    <property type="entry name" value="CarboxypepD_reg"/>
    <property type="match status" value="1"/>
</dbReference>
<organism evidence="1 2">
    <name type="scientific">Infirmifilum lucidum</name>
    <dbReference type="NCBI Taxonomy" id="2776706"/>
    <lineage>
        <taxon>Archaea</taxon>
        <taxon>Thermoproteota</taxon>
        <taxon>Thermoprotei</taxon>
        <taxon>Thermofilales</taxon>
        <taxon>Thermofilaceae</taxon>
        <taxon>Infirmifilum</taxon>
    </lineage>
</organism>
<protein>
    <submittedName>
        <fullName evidence="1">Carboxypeptidase regulatory-like domain-containing protein</fullName>
    </submittedName>
</protein>
<gene>
    <name evidence="1" type="ORF">IG193_05800</name>
</gene>
<dbReference type="GeneID" id="59149390"/>
<dbReference type="InParanoid" id="A0A7L9FG13"/>
<keyword evidence="1" id="KW-0645">Protease</keyword>
<dbReference type="InterPro" id="IPR008969">
    <property type="entry name" value="CarboxyPept-like_regulatory"/>
</dbReference>
<evidence type="ECO:0000313" key="1">
    <source>
        <dbReference type="EMBL" id="QOJ78282.1"/>
    </source>
</evidence>
<accession>A0A7L9FG13</accession>
<reference evidence="1 2" key="1">
    <citation type="submission" date="2020-10" db="EMBL/GenBank/DDBJ databases">
        <title>Thermofilum lucidum 3507LT sp. nov. a novel member of Thermofilaceae family isolated from Chile hot spring, and proposal of description order Thermofilales.</title>
        <authorList>
            <person name="Zayulina K.S."/>
            <person name="Elcheninov A.G."/>
            <person name="Toshchakov S.V."/>
            <person name="Kublanov I.V."/>
        </authorList>
    </citation>
    <scope>NUCLEOTIDE SEQUENCE [LARGE SCALE GENOMIC DNA]</scope>
    <source>
        <strain evidence="1 2">3507LT</strain>
    </source>
</reference>
<proteinExistence type="predicted"/>
<dbReference type="SUPFAM" id="SSF49452">
    <property type="entry name" value="Starch-binding domain-like"/>
    <property type="match status" value="1"/>
</dbReference>
<dbReference type="EMBL" id="CP062310">
    <property type="protein sequence ID" value="QOJ78282.1"/>
    <property type="molecule type" value="Genomic_DNA"/>
</dbReference>
<dbReference type="Gene3D" id="2.60.40.10">
    <property type="entry name" value="Immunoglobulins"/>
    <property type="match status" value="1"/>
</dbReference>
<keyword evidence="2" id="KW-1185">Reference proteome</keyword>
<name>A0A7L9FG13_9CREN</name>
<dbReference type="KEGG" id="thel:IG193_05800"/>
<dbReference type="InterPro" id="IPR013784">
    <property type="entry name" value="Carb-bd-like_fold"/>
</dbReference>
<dbReference type="GO" id="GO:0004180">
    <property type="term" value="F:carboxypeptidase activity"/>
    <property type="evidence" value="ECO:0007669"/>
    <property type="project" value="UniProtKB-KW"/>
</dbReference>
<dbReference type="Gene3D" id="2.60.40.1120">
    <property type="entry name" value="Carboxypeptidase-like, regulatory domain"/>
    <property type="match status" value="1"/>
</dbReference>
<dbReference type="RefSeq" id="WP_192818254.1">
    <property type="nucleotide sequence ID" value="NZ_CP062310.1"/>
</dbReference>